<reference evidence="2 3" key="1">
    <citation type="submission" date="2024-05" db="EMBL/GenBank/DDBJ databases">
        <title>A draft genome resource for the thread blight pathogen Marasmius tenuissimus strain MS-2.</title>
        <authorList>
            <person name="Yulfo-Soto G.E."/>
            <person name="Baruah I.K."/>
            <person name="Amoako-Attah I."/>
            <person name="Bukari Y."/>
            <person name="Meinhardt L.W."/>
            <person name="Bailey B.A."/>
            <person name="Cohen S.P."/>
        </authorList>
    </citation>
    <scope>NUCLEOTIDE SEQUENCE [LARGE SCALE GENOMIC DNA]</scope>
    <source>
        <strain evidence="2 3">MS-2</strain>
    </source>
</reference>
<organism evidence="2 3">
    <name type="scientific">Marasmius tenuissimus</name>
    <dbReference type="NCBI Taxonomy" id="585030"/>
    <lineage>
        <taxon>Eukaryota</taxon>
        <taxon>Fungi</taxon>
        <taxon>Dikarya</taxon>
        <taxon>Basidiomycota</taxon>
        <taxon>Agaricomycotina</taxon>
        <taxon>Agaricomycetes</taxon>
        <taxon>Agaricomycetidae</taxon>
        <taxon>Agaricales</taxon>
        <taxon>Marasmiineae</taxon>
        <taxon>Marasmiaceae</taxon>
        <taxon>Marasmius</taxon>
    </lineage>
</organism>
<gene>
    <name evidence="2" type="ORF">AAF712_011516</name>
</gene>
<evidence type="ECO:0000313" key="3">
    <source>
        <dbReference type="Proteomes" id="UP001437256"/>
    </source>
</evidence>
<evidence type="ECO:0000313" key="2">
    <source>
        <dbReference type="EMBL" id="KAL0061655.1"/>
    </source>
</evidence>
<dbReference type="Proteomes" id="UP001437256">
    <property type="component" value="Unassembled WGS sequence"/>
</dbReference>
<keyword evidence="3" id="KW-1185">Reference proteome</keyword>
<proteinExistence type="predicted"/>
<feature type="region of interest" description="Disordered" evidence="1">
    <location>
        <begin position="151"/>
        <end position="177"/>
    </location>
</feature>
<protein>
    <submittedName>
        <fullName evidence="2">Uncharacterized protein</fullName>
    </submittedName>
</protein>
<name>A0ABR2ZKA2_9AGAR</name>
<evidence type="ECO:0000256" key="1">
    <source>
        <dbReference type="SAM" id="MobiDB-lite"/>
    </source>
</evidence>
<sequence length="177" mass="19343">MVKRVDTVLPSVEVDVNQAKYGKIVKPRDTPVDANIDVGTVELTFKGAIRCDGSYKIDLQMRSIPLPGEVGTEVMYDPPYHLKGNFCLGPEPTPVTVKRPEPPTGIPLLTGEVTLKLFEKELCIDCSLRVGDSEPVPRENEPLVPFVHFECPVPGETEDGSPDNGDATIEQTQGEEV</sequence>
<accession>A0ABR2ZKA2</accession>
<dbReference type="EMBL" id="JBBXMP010000128">
    <property type="protein sequence ID" value="KAL0061655.1"/>
    <property type="molecule type" value="Genomic_DNA"/>
</dbReference>
<comment type="caution">
    <text evidence="2">The sequence shown here is derived from an EMBL/GenBank/DDBJ whole genome shotgun (WGS) entry which is preliminary data.</text>
</comment>